<dbReference type="EMBL" id="BK015338">
    <property type="protein sequence ID" value="DAE01962.1"/>
    <property type="molecule type" value="Genomic_DNA"/>
</dbReference>
<sequence>MRKEKNKHGLLPCPFCNNKEVRTIVGVGTGAKHNMVVCDKCSAIVSFEDEPQYLAMVRAWNRR</sequence>
<accession>A0A8S5P4L3</accession>
<name>A0A8S5P4L3_9CAUD</name>
<organism evidence="1">
    <name type="scientific">Siphoviridae sp. ctiam3</name>
    <dbReference type="NCBI Taxonomy" id="2825624"/>
    <lineage>
        <taxon>Viruses</taxon>
        <taxon>Duplodnaviria</taxon>
        <taxon>Heunggongvirae</taxon>
        <taxon>Uroviricota</taxon>
        <taxon>Caudoviricetes</taxon>
    </lineage>
</organism>
<reference evidence="1" key="1">
    <citation type="journal article" date="2021" name="Proc. Natl. Acad. Sci. U.S.A.">
        <title>A Catalog of Tens of Thousands of Viruses from Human Metagenomes Reveals Hidden Associations with Chronic Diseases.</title>
        <authorList>
            <person name="Tisza M.J."/>
            <person name="Buck C.B."/>
        </authorList>
    </citation>
    <scope>NUCLEOTIDE SEQUENCE</scope>
    <source>
        <strain evidence="1">Ctiam3</strain>
    </source>
</reference>
<evidence type="ECO:0000313" key="1">
    <source>
        <dbReference type="EMBL" id="DAE01962.1"/>
    </source>
</evidence>
<proteinExistence type="predicted"/>
<protein>
    <submittedName>
        <fullName evidence="1">Restriction alleviation protein</fullName>
    </submittedName>
</protein>